<feature type="binding site" evidence="5">
    <location>
        <position position="184"/>
    </location>
    <ligand>
        <name>Mg(2+)</name>
        <dbReference type="ChEBI" id="CHEBI:18420"/>
    </ligand>
</feature>
<dbReference type="Pfam" id="PF03328">
    <property type="entry name" value="HpcH_HpaI"/>
    <property type="match status" value="1"/>
</dbReference>
<evidence type="ECO:0000259" key="6">
    <source>
        <dbReference type="Pfam" id="PF03328"/>
    </source>
</evidence>
<evidence type="ECO:0000256" key="5">
    <source>
        <dbReference type="PIRSR" id="PIRSR015582-2"/>
    </source>
</evidence>
<dbReference type="RefSeq" id="WP_091756106.1">
    <property type="nucleotide sequence ID" value="NZ_FOHB01000001.1"/>
</dbReference>
<dbReference type="GO" id="GO:0016829">
    <property type="term" value="F:lyase activity"/>
    <property type="evidence" value="ECO:0007669"/>
    <property type="project" value="UniProtKB-KW"/>
</dbReference>
<evidence type="ECO:0000256" key="4">
    <source>
        <dbReference type="PIRSR" id="PIRSR015582-1"/>
    </source>
</evidence>
<dbReference type="InterPro" id="IPR005000">
    <property type="entry name" value="Aldolase/citrate-lyase_domain"/>
</dbReference>
<dbReference type="AlphaFoldDB" id="A0A1H9RY12"/>
<dbReference type="PIRSF" id="PIRSF015582">
    <property type="entry name" value="Cit_lyase_B"/>
    <property type="match status" value="1"/>
</dbReference>
<feature type="binding site" evidence="4">
    <location>
        <position position="92"/>
    </location>
    <ligand>
        <name>substrate</name>
    </ligand>
</feature>
<dbReference type="OrthoDB" id="5172636at2"/>
<dbReference type="InterPro" id="IPR015813">
    <property type="entry name" value="Pyrv/PenolPyrv_kinase-like_dom"/>
</dbReference>
<evidence type="ECO:0000256" key="1">
    <source>
        <dbReference type="ARBA" id="ARBA00001946"/>
    </source>
</evidence>
<feature type="binding site" evidence="4">
    <location>
        <position position="157"/>
    </location>
    <ligand>
        <name>substrate</name>
    </ligand>
</feature>
<protein>
    <submittedName>
        <fullName evidence="7">Beta-methylmalyl-CoA/L-malyl-CoA lyase</fullName>
    </submittedName>
</protein>
<keyword evidence="3 5" id="KW-0460">Magnesium</keyword>
<keyword evidence="8" id="KW-1185">Reference proteome</keyword>
<gene>
    <name evidence="7" type="ORF">SAMN05216199_1174</name>
</gene>
<dbReference type="PANTHER" id="PTHR32308">
    <property type="entry name" value="LYASE BETA SUBUNIT, PUTATIVE (AFU_ORTHOLOGUE AFUA_4G13030)-RELATED"/>
    <property type="match status" value="1"/>
</dbReference>
<dbReference type="Gene3D" id="3.20.20.60">
    <property type="entry name" value="Phosphoenolpyruvate-binding domains"/>
    <property type="match status" value="1"/>
</dbReference>
<evidence type="ECO:0000313" key="7">
    <source>
        <dbReference type="EMBL" id="SER77597.1"/>
    </source>
</evidence>
<evidence type="ECO:0000313" key="8">
    <source>
        <dbReference type="Proteomes" id="UP000199019"/>
    </source>
</evidence>
<organism evidence="7 8">
    <name type="scientific">Pedococcus cremeus</name>
    <dbReference type="NCBI Taxonomy" id="587636"/>
    <lineage>
        <taxon>Bacteria</taxon>
        <taxon>Bacillati</taxon>
        <taxon>Actinomycetota</taxon>
        <taxon>Actinomycetes</taxon>
        <taxon>Micrococcales</taxon>
        <taxon>Intrasporangiaceae</taxon>
        <taxon>Pedococcus</taxon>
    </lineage>
</organism>
<feature type="domain" description="HpcH/HpaI aldolase/citrate lyase" evidence="6">
    <location>
        <begin position="31"/>
        <end position="195"/>
    </location>
</feature>
<dbReference type="GO" id="GO:0006107">
    <property type="term" value="P:oxaloacetate metabolic process"/>
    <property type="evidence" value="ECO:0007669"/>
    <property type="project" value="TreeGrafter"/>
</dbReference>
<dbReference type="InterPro" id="IPR011206">
    <property type="entry name" value="Citrate_lyase_beta/mcl1/mcl2"/>
</dbReference>
<dbReference type="InterPro" id="IPR040442">
    <property type="entry name" value="Pyrv_kinase-like_dom_sf"/>
</dbReference>
<proteinExistence type="predicted"/>
<evidence type="ECO:0000256" key="2">
    <source>
        <dbReference type="ARBA" id="ARBA00022723"/>
    </source>
</evidence>
<accession>A0A1H9RY12</accession>
<dbReference type="PANTHER" id="PTHR32308:SF10">
    <property type="entry name" value="CITRATE LYASE SUBUNIT BETA"/>
    <property type="match status" value="1"/>
</dbReference>
<keyword evidence="7" id="KW-0456">Lyase</keyword>
<keyword evidence="2 5" id="KW-0479">Metal-binding</keyword>
<name>A0A1H9RY12_9MICO</name>
<dbReference type="SUPFAM" id="SSF51621">
    <property type="entry name" value="Phosphoenolpyruvate/pyruvate domain"/>
    <property type="match status" value="1"/>
</dbReference>
<dbReference type="STRING" id="587636.SAMN05216199_1174"/>
<feature type="binding site" evidence="5">
    <location>
        <position position="157"/>
    </location>
    <ligand>
        <name>Mg(2+)</name>
        <dbReference type="ChEBI" id="CHEBI:18420"/>
    </ligand>
</feature>
<sequence length="375" mass="40451">MRSAKDFFKPLAVGAPRPVTEVPARPSRVIHFFDPSNEKMAAKIPSMVGTVDVLLGNLEDAVKADKKVAAREGLVKIAKATDFGENTQLWTRVNALDSPWVLDDLVTLVTEIGDKLDVIMVPKVEGPEDIHYVDRLLAQLEARAGLQRPILVHAILETARGMANVEEICGASPRMQGLSLGPADLAADRRMKTTRVGGGHPGYLVRQDPPAGVDDAVHADRATYQQDLWHYTIARMVDACAMHGILPYYGPFGDIKDVVACEDQFRNAFLLGCVGTWSLHPVQIEIAKRVFSPSAEDVAHARRVVEAMGDGTGAVMLDGKMEDDASLKQCLVIVELAERLSRTDPELAQLYAAVPDGGADVADVAVSSGNEGSAQ</sequence>
<dbReference type="Proteomes" id="UP000199019">
    <property type="component" value="Unassembled WGS sequence"/>
</dbReference>
<comment type="cofactor">
    <cofactor evidence="1">
        <name>Mg(2+)</name>
        <dbReference type="ChEBI" id="CHEBI:18420"/>
    </cofactor>
</comment>
<dbReference type="EMBL" id="FOHB01000001">
    <property type="protein sequence ID" value="SER77597.1"/>
    <property type="molecule type" value="Genomic_DNA"/>
</dbReference>
<reference evidence="8" key="1">
    <citation type="submission" date="2016-10" db="EMBL/GenBank/DDBJ databases">
        <authorList>
            <person name="Varghese N."/>
            <person name="Submissions S."/>
        </authorList>
    </citation>
    <scope>NUCLEOTIDE SEQUENCE [LARGE SCALE GENOMIC DNA]</scope>
    <source>
        <strain evidence="8">CGMCC 1.6963</strain>
    </source>
</reference>
<dbReference type="GO" id="GO:0000287">
    <property type="term" value="F:magnesium ion binding"/>
    <property type="evidence" value="ECO:0007669"/>
    <property type="project" value="TreeGrafter"/>
</dbReference>
<evidence type="ECO:0000256" key="3">
    <source>
        <dbReference type="ARBA" id="ARBA00022842"/>
    </source>
</evidence>